<dbReference type="EMBL" id="JANJYJ010000010">
    <property type="protein sequence ID" value="KAK3184401.1"/>
    <property type="molecule type" value="Genomic_DNA"/>
</dbReference>
<dbReference type="InterPro" id="IPR007216">
    <property type="entry name" value="CNOT9"/>
</dbReference>
<sequence>MADLQESSSAASTSTTSPANPSGQEGSINTVPSDLEKLIESLLLIPDKRDHTLATLFKKMESGENLAPLLWNSVNTVFILILEIISVYRLVSTPNLTQKLSNRANHAVCLFKCIASHPVTRTRFLKSKILSFIYPFMETKIQDNKPHETVRTGSLSVFDGLLTHQHGDESDDDQVVKLLLETKILPCCITCMKVGNAKSKSVALNIIRKILENDAALNHFSNAARALDALTSSVPHILRCRVLLRQIDDPVVTNDLNTLIRRVTGRAMHQRQ</sequence>
<dbReference type="PANTHER" id="PTHR12262">
    <property type="entry name" value="CCR4-NOT TRANSCRIPTION COMPLEX SUBUNIT 9"/>
    <property type="match status" value="1"/>
</dbReference>
<gene>
    <name evidence="3" type="ORF">Dsin_031687</name>
</gene>
<dbReference type="Gene3D" id="1.25.10.10">
    <property type="entry name" value="Leucine-rich Repeat Variant"/>
    <property type="match status" value="1"/>
</dbReference>
<accession>A0AAD9ZLJ5</accession>
<feature type="region of interest" description="Disordered" evidence="2">
    <location>
        <begin position="1"/>
        <end position="27"/>
    </location>
</feature>
<dbReference type="Pfam" id="PF04078">
    <property type="entry name" value="Rcd1"/>
    <property type="match status" value="1"/>
</dbReference>
<evidence type="ECO:0000313" key="4">
    <source>
        <dbReference type="Proteomes" id="UP001281410"/>
    </source>
</evidence>
<evidence type="ECO:0000256" key="2">
    <source>
        <dbReference type="SAM" id="MobiDB-lite"/>
    </source>
</evidence>
<dbReference type="InterPro" id="IPR016024">
    <property type="entry name" value="ARM-type_fold"/>
</dbReference>
<dbReference type="GO" id="GO:0006402">
    <property type="term" value="P:mRNA catabolic process"/>
    <property type="evidence" value="ECO:0007669"/>
    <property type="project" value="InterPro"/>
</dbReference>
<keyword evidence="4" id="KW-1185">Reference proteome</keyword>
<organism evidence="3 4">
    <name type="scientific">Dipteronia sinensis</name>
    <dbReference type="NCBI Taxonomy" id="43782"/>
    <lineage>
        <taxon>Eukaryota</taxon>
        <taxon>Viridiplantae</taxon>
        <taxon>Streptophyta</taxon>
        <taxon>Embryophyta</taxon>
        <taxon>Tracheophyta</taxon>
        <taxon>Spermatophyta</taxon>
        <taxon>Magnoliopsida</taxon>
        <taxon>eudicotyledons</taxon>
        <taxon>Gunneridae</taxon>
        <taxon>Pentapetalae</taxon>
        <taxon>rosids</taxon>
        <taxon>malvids</taxon>
        <taxon>Sapindales</taxon>
        <taxon>Sapindaceae</taxon>
        <taxon>Hippocastanoideae</taxon>
        <taxon>Acereae</taxon>
        <taxon>Dipteronia</taxon>
    </lineage>
</organism>
<feature type="compositionally biased region" description="Low complexity" evidence="2">
    <location>
        <begin position="7"/>
        <end position="22"/>
    </location>
</feature>
<reference evidence="3" key="1">
    <citation type="journal article" date="2023" name="Plant J.">
        <title>Genome sequences and population genomics provide insights into the demographic history, inbreeding, and mutation load of two 'living fossil' tree species of Dipteronia.</title>
        <authorList>
            <person name="Feng Y."/>
            <person name="Comes H.P."/>
            <person name="Chen J."/>
            <person name="Zhu S."/>
            <person name="Lu R."/>
            <person name="Zhang X."/>
            <person name="Li P."/>
            <person name="Qiu J."/>
            <person name="Olsen K.M."/>
            <person name="Qiu Y."/>
        </authorList>
    </citation>
    <scope>NUCLEOTIDE SEQUENCE</scope>
    <source>
        <strain evidence="3">NBL</strain>
    </source>
</reference>
<proteinExistence type="inferred from homology"/>
<dbReference type="InterPro" id="IPR011989">
    <property type="entry name" value="ARM-like"/>
</dbReference>
<dbReference type="GO" id="GO:0030014">
    <property type="term" value="C:CCR4-NOT complex"/>
    <property type="evidence" value="ECO:0007669"/>
    <property type="project" value="InterPro"/>
</dbReference>
<comment type="similarity">
    <text evidence="1">Belongs to the CNOT9 family.</text>
</comment>
<evidence type="ECO:0000256" key="1">
    <source>
        <dbReference type="ARBA" id="ARBA00006385"/>
    </source>
</evidence>
<dbReference type="Proteomes" id="UP001281410">
    <property type="component" value="Unassembled WGS sequence"/>
</dbReference>
<protein>
    <submittedName>
        <fullName evidence="3">Uncharacterized protein</fullName>
    </submittedName>
</protein>
<name>A0AAD9ZLJ5_9ROSI</name>
<dbReference type="SUPFAM" id="SSF48371">
    <property type="entry name" value="ARM repeat"/>
    <property type="match status" value="1"/>
</dbReference>
<dbReference type="AlphaFoldDB" id="A0AAD9ZLJ5"/>
<evidence type="ECO:0000313" key="3">
    <source>
        <dbReference type="EMBL" id="KAK3184401.1"/>
    </source>
</evidence>
<comment type="caution">
    <text evidence="3">The sequence shown here is derived from an EMBL/GenBank/DDBJ whole genome shotgun (WGS) entry which is preliminary data.</text>
</comment>